<dbReference type="InterPro" id="IPR051681">
    <property type="entry name" value="Ser/Thr_Kinases-Pseudokinases"/>
</dbReference>
<evidence type="ECO:0000313" key="4">
    <source>
        <dbReference type="Proteomes" id="UP000663853"/>
    </source>
</evidence>
<gene>
    <name evidence="3" type="ORF">RDB_LOCUS31031</name>
</gene>
<sequence length="888" mass="98958">MSSASKPAYGFGREPWQRTVAMAAGVDPRGVRDDSPVRSLPSGLTPLQKSLQLERSQRYGLSLAPFANKLTPRSAQERARKPTIPNKLVIPPIYTNVGSSDTDTSFQEGEPHSNPYGYTSALTSPTNSDFNQQSDGEEGRITHIKTKAHKLGSFDLSPQLDMESRRLEAVWRETGERWKDKHGIALPRSQHAAFRQRIESGTDIKSDSPIDKEWRDIWLHTNTSWSDAESAYFESPSISSASASNAGTHNSRLFLSPSTIIHAVPQAGYQNTFFPIPEQIPELEREPAVFRRIEKLIDTIEGDEGPGAFSSLLPAPVEQGYQRGQEKNAKIKGRKQLRAGIVPQDGQRVTEFDLKPEPSMASPEDHPIAPAEQSSRKRHRADKQKLREKQRAEEARRCEAAEHRGHDHGVRYERQKQSYKNQEQKHRLTNDSSLTEVPPLRHHSRVASLDNWNSYEMRWSALSASGVTHSINFRDIPWPLLRVPAGPKSITTQSVGAFILSPSHSHSRSREERLLNAMLRWEPKSFEGRWMSRIEEGERHGVREAVGEIYASLVQLMNGNDSSNSKIVPTVILAPQAPKQDTVTIGKRMSAHDIIRHLVERGCQDLTESLDMSTFSEYPTSHGGFSDVYRGSLIAGEHIAVKALRISTGSIENPKHLKRAARELYTWSNCKHPNVLRLLGLAVFRGRIGMVSPWIDHGPLPRYLSSNSEVDRCNLCAQICDGLSYLHNTGIVHGDLKGANVLVLKDGTPVLIDFGNSTFLGLSLLFTETTREGSMTGRWAAPELLEGSGKPSKVADIYALGMTMLEVITGKLPYDGKGDLAVFKLVSHKKHPERPEEHIPTGSRDGNKIWRLLKKCWAYEPAKRPSAAKATTVMRSITPQGLKAISTL</sequence>
<dbReference type="GO" id="GO:0004674">
    <property type="term" value="F:protein serine/threonine kinase activity"/>
    <property type="evidence" value="ECO:0007669"/>
    <property type="project" value="TreeGrafter"/>
</dbReference>
<comment type="caution">
    <text evidence="3">The sequence shown here is derived from an EMBL/GenBank/DDBJ whole genome shotgun (WGS) entry which is preliminary data.</text>
</comment>
<protein>
    <recommendedName>
        <fullName evidence="2">Protein kinase domain-containing protein</fullName>
    </recommendedName>
</protein>
<dbReference type="PANTHER" id="PTHR44329">
    <property type="entry name" value="SERINE/THREONINE-PROTEIN KINASE TNNI3K-RELATED"/>
    <property type="match status" value="1"/>
</dbReference>
<dbReference type="InterPro" id="IPR000719">
    <property type="entry name" value="Prot_kinase_dom"/>
</dbReference>
<dbReference type="SMART" id="SM00220">
    <property type="entry name" value="S_TKc"/>
    <property type="match status" value="1"/>
</dbReference>
<dbReference type="GO" id="GO:0005524">
    <property type="term" value="F:ATP binding"/>
    <property type="evidence" value="ECO:0007669"/>
    <property type="project" value="InterPro"/>
</dbReference>
<feature type="compositionally biased region" description="Basic and acidic residues" evidence="1">
    <location>
        <begin position="383"/>
        <end position="429"/>
    </location>
</feature>
<dbReference type="PROSITE" id="PS50011">
    <property type="entry name" value="PROTEIN_KINASE_DOM"/>
    <property type="match status" value="1"/>
</dbReference>
<accession>A0A8H2XWS8</accession>
<dbReference type="InterPro" id="IPR011009">
    <property type="entry name" value="Kinase-like_dom_sf"/>
</dbReference>
<dbReference type="Gene3D" id="1.10.510.10">
    <property type="entry name" value="Transferase(Phosphotransferase) domain 1"/>
    <property type="match status" value="1"/>
</dbReference>
<dbReference type="SUPFAM" id="SSF56112">
    <property type="entry name" value="Protein kinase-like (PK-like)"/>
    <property type="match status" value="1"/>
</dbReference>
<feature type="region of interest" description="Disordered" evidence="1">
    <location>
        <begin position="22"/>
        <end position="49"/>
    </location>
</feature>
<feature type="compositionally biased region" description="Polar residues" evidence="1">
    <location>
        <begin position="116"/>
        <end position="134"/>
    </location>
</feature>
<evidence type="ECO:0000256" key="1">
    <source>
        <dbReference type="SAM" id="MobiDB-lite"/>
    </source>
</evidence>
<dbReference type="AlphaFoldDB" id="A0A8H2XWS8"/>
<dbReference type="PROSITE" id="PS00108">
    <property type="entry name" value="PROTEIN_KINASE_ST"/>
    <property type="match status" value="1"/>
</dbReference>
<feature type="domain" description="Protein kinase" evidence="2">
    <location>
        <begin position="614"/>
        <end position="877"/>
    </location>
</feature>
<dbReference type="EMBL" id="CAJMXA010000592">
    <property type="protein sequence ID" value="CAE6436689.1"/>
    <property type="molecule type" value="Genomic_DNA"/>
</dbReference>
<dbReference type="InterPro" id="IPR008271">
    <property type="entry name" value="Ser/Thr_kinase_AS"/>
</dbReference>
<reference evidence="3" key="1">
    <citation type="submission" date="2021-01" db="EMBL/GenBank/DDBJ databases">
        <authorList>
            <person name="Kaushik A."/>
        </authorList>
    </citation>
    <scope>NUCLEOTIDE SEQUENCE</scope>
    <source>
        <strain evidence="3">AG6-10EEA</strain>
    </source>
</reference>
<name>A0A8H2XWS8_9AGAM</name>
<organism evidence="3 4">
    <name type="scientific">Rhizoctonia solani</name>
    <dbReference type="NCBI Taxonomy" id="456999"/>
    <lineage>
        <taxon>Eukaryota</taxon>
        <taxon>Fungi</taxon>
        <taxon>Dikarya</taxon>
        <taxon>Basidiomycota</taxon>
        <taxon>Agaricomycotina</taxon>
        <taxon>Agaricomycetes</taxon>
        <taxon>Cantharellales</taxon>
        <taxon>Ceratobasidiaceae</taxon>
        <taxon>Rhizoctonia</taxon>
    </lineage>
</organism>
<feature type="region of interest" description="Disordered" evidence="1">
    <location>
        <begin position="100"/>
        <end position="137"/>
    </location>
</feature>
<dbReference type="Pfam" id="PF00069">
    <property type="entry name" value="Pkinase"/>
    <property type="match status" value="1"/>
</dbReference>
<proteinExistence type="predicted"/>
<dbReference type="Proteomes" id="UP000663853">
    <property type="component" value="Unassembled WGS sequence"/>
</dbReference>
<feature type="region of interest" description="Disordered" evidence="1">
    <location>
        <begin position="323"/>
        <end position="436"/>
    </location>
</feature>
<dbReference type="PANTHER" id="PTHR44329:SF214">
    <property type="entry name" value="PROTEIN KINASE DOMAIN-CONTAINING PROTEIN"/>
    <property type="match status" value="1"/>
</dbReference>
<evidence type="ECO:0000313" key="3">
    <source>
        <dbReference type="EMBL" id="CAE6436689.1"/>
    </source>
</evidence>
<evidence type="ECO:0000259" key="2">
    <source>
        <dbReference type="PROSITE" id="PS50011"/>
    </source>
</evidence>